<name>A0A0F9R9R3_9ZZZZ</name>
<dbReference type="EMBL" id="LAZR01001348">
    <property type="protein sequence ID" value="KKN46117.1"/>
    <property type="molecule type" value="Genomic_DNA"/>
</dbReference>
<dbReference type="AlphaFoldDB" id="A0A0F9R9R3"/>
<organism evidence="1">
    <name type="scientific">marine sediment metagenome</name>
    <dbReference type="NCBI Taxonomy" id="412755"/>
    <lineage>
        <taxon>unclassified sequences</taxon>
        <taxon>metagenomes</taxon>
        <taxon>ecological metagenomes</taxon>
    </lineage>
</organism>
<reference evidence="1" key="1">
    <citation type="journal article" date="2015" name="Nature">
        <title>Complex archaea that bridge the gap between prokaryotes and eukaryotes.</title>
        <authorList>
            <person name="Spang A."/>
            <person name="Saw J.H."/>
            <person name="Jorgensen S.L."/>
            <person name="Zaremba-Niedzwiedzka K."/>
            <person name="Martijn J."/>
            <person name="Lind A.E."/>
            <person name="van Eijk R."/>
            <person name="Schleper C."/>
            <person name="Guy L."/>
            <person name="Ettema T.J."/>
        </authorList>
    </citation>
    <scope>NUCLEOTIDE SEQUENCE</scope>
</reference>
<protein>
    <submittedName>
        <fullName evidence="1">Uncharacterized protein</fullName>
    </submittedName>
</protein>
<accession>A0A0F9R9R3</accession>
<gene>
    <name evidence="1" type="ORF">LCGC14_0676220</name>
</gene>
<evidence type="ECO:0000313" key="1">
    <source>
        <dbReference type="EMBL" id="KKN46117.1"/>
    </source>
</evidence>
<comment type="caution">
    <text evidence="1">The sequence shown here is derived from an EMBL/GenBank/DDBJ whole genome shotgun (WGS) entry which is preliminary data.</text>
</comment>
<proteinExistence type="predicted"/>
<sequence>MEFVIDSDGTLLASWEWANPKQLKEFLEKKVGPSGISDEEWKEISKKEPMLVSLKDNDEVPGTEVPRPALSPLEVNLIAEPGDEKPPFTLKAGTLPPEVTPGGLSRIYLTVTPDEESGLNFDKKVGSVIHLAEAKGIELQKDKILAGVRRSGVDIYPHTVAVMWSRDEGAKDMEFVATVVALMAKEEEPSQELKASFRVSGPVPEIKRSMDEILSGQLPAKEKLMELKCSPTGKEKSPISIDAAIFHDQANPGQGMIYLFLKVDAPGGFEWNNLASPPEVKLKPISGIELEKNIILAGKRSGSEDKEDRILAFWWKKEKGAKKIVLDVTPTVWVCSHKEGWCRRFEVSYRITGDI</sequence>